<evidence type="ECO:0000256" key="2">
    <source>
        <dbReference type="SAM" id="SignalP"/>
    </source>
</evidence>
<feature type="signal peptide" evidence="2">
    <location>
        <begin position="1"/>
        <end position="28"/>
    </location>
</feature>
<feature type="compositionally biased region" description="Polar residues" evidence="1">
    <location>
        <begin position="247"/>
        <end position="258"/>
    </location>
</feature>
<dbReference type="OMA" id="SHITICV"/>
<feature type="region of interest" description="Disordered" evidence="1">
    <location>
        <begin position="233"/>
        <end position="258"/>
    </location>
</feature>
<protein>
    <submittedName>
        <fullName evidence="3">WGS project CAEQ00000000 data, annotated contig 1563</fullName>
    </submittedName>
</protein>
<name>F9W742_TRYCI</name>
<organism evidence="3 4">
    <name type="scientific">Trypanosoma congolense (strain IL3000)</name>
    <dbReference type="NCBI Taxonomy" id="1068625"/>
    <lineage>
        <taxon>Eukaryota</taxon>
        <taxon>Discoba</taxon>
        <taxon>Euglenozoa</taxon>
        <taxon>Kinetoplastea</taxon>
        <taxon>Metakinetoplastina</taxon>
        <taxon>Trypanosomatida</taxon>
        <taxon>Trypanosomatidae</taxon>
        <taxon>Trypanosoma</taxon>
        <taxon>Nannomonas</taxon>
    </lineage>
</organism>
<sequence length="258" mass="28525">MSKGTHATPYALVLALLCVVHPLQVAVSAKEGPIASTKEYIIFPNERFQEGGQYLVSHGATERICREEGAILATDHSEATDAAINEVHSTLAHEQIIYSYLGGDATFSASDAQDAGSRCKEADNSTSIHCVYRWNRGLFDATTTNGIGEAFWRGSYRSIPGGSPMNDFPFRWIKDYPQHGFLYPISRRFDEEKERTWFDEPEDTGNEGAHAVRAERPIRFYVALCNIYVPTTSAPVPQPESDENASEELNGTNANETA</sequence>
<reference evidence="4" key="1">
    <citation type="submission" date="2011-07" db="EMBL/GenBank/DDBJ databases">
        <title>Divergent evolution of antigenic variation in African trypanosomes.</title>
        <authorList>
            <person name="Jackson A.P."/>
            <person name="Berry A."/>
            <person name="Allison H.C."/>
            <person name="Burton P."/>
            <person name="Anderson J."/>
            <person name="Aslett M."/>
            <person name="Brown R."/>
            <person name="Corton N."/>
            <person name="Harris D."/>
            <person name="Hauser H."/>
            <person name="Gamble J."/>
            <person name="Gilderthorp R."/>
            <person name="McQuillan J."/>
            <person name="Quail M.A."/>
            <person name="Sanders M."/>
            <person name="Van Tonder A."/>
            <person name="Ginger M.L."/>
            <person name="Donelson J.E."/>
            <person name="Field M.C."/>
            <person name="Barry J.D."/>
            <person name="Berriman M."/>
            <person name="Hertz-Fowler C."/>
        </authorList>
    </citation>
    <scope>NUCLEOTIDE SEQUENCE [LARGE SCALE GENOMIC DNA]</scope>
    <source>
        <strain evidence="4">IL3000</strain>
    </source>
</reference>
<feature type="chain" id="PRO_5003394590" evidence="2">
    <location>
        <begin position="29"/>
        <end position="258"/>
    </location>
</feature>
<comment type="caution">
    <text evidence="3">The sequence shown here is derived from an EMBL/GenBank/DDBJ whole genome shotgun (WGS) entry which is preliminary data.</text>
</comment>
<feature type="non-terminal residue" evidence="3">
    <location>
        <position position="258"/>
    </location>
</feature>
<evidence type="ECO:0000313" key="4">
    <source>
        <dbReference type="Proteomes" id="UP000000702"/>
    </source>
</evidence>
<gene>
    <name evidence="3" type="ORF">TCIL3000_0_38190</name>
</gene>
<evidence type="ECO:0000313" key="3">
    <source>
        <dbReference type="EMBL" id="CCD13001.1"/>
    </source>
</evidence>
<dbReference type="Pfam" id="PF16825">
    <property type="entry name" value="DUF5075"/>
    <property type="match status" value="1"/>
</dbReference>
<accession>F9W742</accession>
<keyword evidence="2" id="KW-0732">Signal</keyword>
<dbReference type="Proteomes" id="UP000000702">
    <property type="component" value="Unassembled WGS sequence"/>
</dbReference>
<evidence type="ECO:0000256" key="1">
    <source>
        <dbReference type="SAM" id="MobiDB-lite"/>
    </source>
</evidence>
<dbReference type="PANTHER" id="PTHR35613">
    <property type="entry name" value="C-TYPE LECTIN DOMAIN-CONTAINING PROTEIN"/>
    <property type="match status" value="1"/>
</dbReference>
<dbReference type="EMBL" id="CAEQ01000978">
    <property type="protein sequence ID" value="CCD13001.1"/>
    <property type="molecule type" value="Genomic_DNA"/>
</dbReference>
<keyword evidence="4" id="KW-1185">Reference proteome</keyword>
<reference evidence="3 4" key="2">
    <citation type="journal article" date="2012" name="Proc. Natl. Acad. Sci. U.S.A.">
        <title>Antigenic diversity is generated by distinct evolutionary mechanisms in African trypanosome species.</title>
        <authorList>
            <person name="Jackson A.P."/>
            <person name="Berry A."/>
            <person name="Aslett M."/>
            <person name="Allison H.C."/>
            <person name="Burton P."/>
            <person name="Vavrova-Anderson J."/>
            <person name="Brown R."/>
            <person name="Browne H."/>
            <person name="Corton N."/>
            <person name="Hauser H."/>
            <person name="Gamble J."/>
            <person name="Gilderthorp R."/>
            <person name="Marcello L."/>
            <person name="McQuillan J."/>
            <person name="Otto T.D."/>
            <person name="Quail M.A."/>
            <person name="Sanders M.J."/>
            <person name="van Tonder A."/>
            <person name="Ginger M.L."/>
            <person name="Field M.C."/>
            <person name="Barry J.D."/>
            <person name="Hertz-Fowler C."/>
            <person name="Berriman M."/>
        </authorList>
    </citation>
    <scope>NUCLEOTIDE SEQUENCE [LARGE SCALE GENOMIC DNA]</scope>
    <source>
        <strain evidence="3 4">IL3000</strain>
    </source>
</reference>
<dbReference type="InterPro" id="IPR031797">
    <property type="entry name" value="DUF5075"/>
</dbReference>
<proteinExistence type="predicted"/>
<dbReference type="AlphaFoldDB" id="F9W742"/>
<dbReference type="PANTHER" id="PTHR35613:SF2">
    <property type="entry name" value="C-TYPE LECTIN DOMAIN-CONTAINING PROTEIN"/>
    <property type="match status" value="1"/>
</dbReference>